<evidence type="ECO:0008006" key="10">
    <source>
        <dbReference type="Google" id="ProtNLM"/>
    </source>
</evidence>
<evidence type="ECO:0000313" key="9">
    <source>
        <dbReference type="Proteomes" id="UP001500967"/>
    </source>
</evidence>
<evidence type="ECO:0000256" key="5">
    <source>
        <dbReference type="SAM" id="Phobius"/>
    </source>
</evidence>
<dbReference type="InterPro" id="IPR007267">
    <property type="entry name" value="GtrA_DPMS_TM"/>
</dbReference>
<organism evidence="8 9">
    <name type="scientific">Cryptosporangium japonicum</name>
    <dbReference type="NCBI Taxonomy" id="80872"/>
    <lineage>
        <taxon>Bacteria</taxon>
        <taxon>Bacillati</taxon>
        <taxon>Actinomycetota</taxon>
        <taxon>Actinomycetes</taxon>
        <taxon>Cryptosporangiales</taxon>
        <taxon>Cryptosporangiaceae</taxon>
        <taxon>Cryptosporangium</taxon>
    </lineage>
</organism>
<accession>A0ABP3EJA5</accession>
<name>A0ABP3EJA5_9ACTN</name>
<gene>
    <name evidence="8" type="ORF">GCM10009539_55780</name>
</gene>
<feature type="transmembrane region" description="Helical" evidence="5">
    <location>
        <begin position="235"/>
        <end position="258"/>
    </location>
</feature>
<evidence type="ECO:0000259" key="7">
    <source>
        <dbReference type="Pfam" id="PF14378"/>
    </source>
</evidence>
<feature type="transmembrane region" description="Helical" evidence="5">
    <location>
        <begin position="157"/>
        <end position="176"/>
    </location>
</feature>
<protein>
    <recommendedName>
        <fullName evidence="10">Inositol phosphorylceramide synthase</fullName>
    </recommendedName>
</protein>
<dbReference type="PANTHER" id="PTHR31310">
    <property type="match status" value="1"/>
</dbReference>
<dbReference type="CDD" id="cd03386">
    <property type="entry name" value="PAP2_Aur1_like"/>
    <property type="match status" value="1"/>
</dbReference>
<dbReference type="Pfam" id="PF04138">
    <property type="entry name" value="GtrA_DPMS_TM"/>
    <property type="match status" value="1"/>
</dbReference>
<dbReference type="PANTHER" id="PTHR31310:SF7">
    <property type="entry name" value="PA-PHOSPHATASE RELATED-FAMILY PROTEIN DDB_G0268928"/>
    <property type="match status" value="1"/>
</dbReference>
<dbReference type="InterPro" id="IPR026841">
    <property type="entry name" value="Aur1/Ipt1"/>
</dbReference>
<evidence type="ECO:0000256" key="4">
    <source>
        <dbReference type="ARBA" id="ARBA00023136"/>
    </source>
</evidence>
<evidence type="ECO:0000313" key="8">
    <source>
        <dbReference type="EMBL" id="GAA0262777.1"/>
    </source>
</evidence>
<dbReference type="InterPro" id="IPR052185">
    <property type="entry name" value="IPC_Synthase-Related"/>
</dbReference>
<feature type="transmembrane region" description="Helical" evidence="5">
    <location>
        <begin position="327"/>
        <end position="347"/>
    </location>
</feature>
<feature type="domain" description="GtrA/DPMS transmembrane" evidence="6">
    <location>
        <begin position="267"/>
        <end position="379"/>
    </location>
</feature>
<feature type="domain" description="Inositolphosphotransferase Aur1/Ipt1" evidence="7">
    <location>
        <begin position="43"/>
        <end position="222"/>
    </location>
</feature>
<keyword evidence="2 5" id="KW-0812">Transmembrane</keyword>
<feature type="transmembrane region" description="Helical" evidence="5">
    <location>
        <begin position="12"/>
        <end position="30"/>
    </location>
</feature>
<evidence type="ECO:0000256" key="3">
    <source>
        <dbReference type="ARBA" id="ARBA00022989"/>
    </source>
</evidence>
<sequence length="423" mass="44313">MRSDVVQRALREVPLIAALYLAYAGGRVIAAGHTGPAFDHAESVWAFERWLHLPSEQGVQQAALHWPALVEFFGSYYAGVHFPATVAVLVWLFAWHPEQYPWFRWTLALLTGFALIGHVLYPLAPPRMLTDHGMVDTAHVYGQSVYGPVGTGVANQFAAMPSLHVAWAVLVALAVVRVVRSPWRWLAVLHPLTTVAVVVVTGNHYWLDGVVGCALLVAALALTRHRSVAVPVGPVRGAGLAVMAALVEKAVVGVVSVVRTHAWPMVRFVVVGGASTLLSVVIFVPLLAIMPSAAANTVAAIISTLASNEANRSWVFRSDRNGVLPRVAAAGTVLISYVATTGSLLVLDLTVPNASAVLELTVMLTASAVAGLARYVLLGLHIFPAAPSASAATGGAVAAVAQGAGSPARTQSNALSMASSSAP</sequence>
<dbReference type="Pfam" id="PF14378">
    <property type="entry name" value="PAP2_3"/>
    <property type="match status" value="1"/>
</dbReference>
<keyword evidence="9" id="KW-1185">Reference proteome</keyword>
<feature type="transmembrane region" description="Helical" evidence="5">
    <location>
        <begin position="278"/>
        <end position="306"/>
    </location>
</feature>
<feature type="transmembrane region" description="Helical" evidence="5">
    <location>
        <begin position="76"/>
        <end position="95"/>
    </location>
</feature>
<feature type="transmembrane region" description="Helical" evidence="5">
    <location>
        <begin position="183"/>
        <end position="200"/>
    </location>
</feature>
<keyword evidence="3 5" id="KW-1133">Transmembrane helix</keyword>
<evidence type="ECO:0000259" key="6">
    <source>
        <dbReference type="Pfam" id="PF04138"/>
    </source>
</evidence>
<feature type="transmembrane region" description="Helical" evidence="5">
    <location>
        <begin position="102"/>
        <end position="124"/>
    </location>
</feature>
<reference evidence="9" key="1">
    <citation type="journal article" date="2019" name="Int. J. Syst. Evol. Microbiol.">
        <title>The Global Catalogue of Microorganisms (GCM) 10K type strain sequencing project: providing services to taxonomists for standard genome sequencing and annotation.</title>
        <authorList>
            <consortium name="The Broad Institute Genomics Platform"/>
            <consortium name="The Broad Institute Genome Sequencing Center for Infectious Disease"/>
            <person name="Wu L."/>
            <person name="Ma J."/>
        </authorList>
    </citation>
    <scope>NUCLEOTIDE SEQUENCE [LARGE SCALE GENOMIC DNA]</scope>
    <source>
        <strain evidence="9">JCM 10425</strain>
    </source>
</reference>
<keyword evidence="4 5" id="KW-0472">Membrane</keyword>
<dbReference type="EMBL" id="BAAAGX010000022">
    <property type="protein sequence ID" value="GAA0262777.1"/>
    <property type="molecule type" value="Genomic_DNA"/>
</dbReference>
<evidence type="ECO:0000256" key="2">
    <source>
        <dbReference type="ARBA" id="ARBA00022692"/>
    </source>
</evidence>
<comment type="caution">
    <text evidence="8">The sequence shown here is derived from an EMBL/GenBank/DDBJ whole genome shotgun (WGS) entry which is preliminary data.</text>
</comment>
<evidence type="ECO:0000256" key="1">
    <source>
        <dbReference type="ARBA" id="ARBA00004141"/>
    </source>
</evidence>
<comment type="subcellular location">
    <subcellularLocation>
        <location evidence="1">Membrane</location>
        <topology evidence="1">Multi-pass membrane protein</topology>
    </subcellularLocation>
</comment>
<dbReference type="Proteomes" id="UP001500967">
    <property type="component" value="Unassembled WGS sequence"/>
</dbReference>
<proteinExistence type="predicted"/>
<feature type="transmembrane region" description="Helical" evidence="5">
    <location>
        <begin position="353"/>
        <end position="377"/>
    </location>
</feature>